<organism evidence="2">
    <name type="scientific">Synechococcus elongatus PCC 11802</name>
    <dbReference type="NCBI Taxonomy" id="2283154"/>
    <lineage>
        <taxon>Bacteria</taxon>
        <taxon>Bacillati</taxon>
        <taxon>Cyanobacteriota</taxon>
        <taxon>Cyanophyceae</taxon>
        <taxon>Synechococcales</taxon>
        <taxon>Synechococcaceae</taxon>
        <taxon>Synechococcus</taxon>
    </lineage>
</organism>
<feature type="transmembrane region" description="Helical" evidence="1">
    <location>
        <begin position="55"/>
        <end position="70"/>
    </location>
</feature>
<evidence type="ECO:0000256" key="1">
    <source>
        <dbReference type="SAM" id="Phobius"/>
    </source>
</evidence>
<keyword evidence="1" id="KW-0812">Transmembrane</keyword>
<dbReference type="RefSeq" id="WP_228382963.1">
    <property type="nucleotide sequence ID" value="NZ_CP034671.2"/>
</dbReference>
<reference evidence="2" key="1">
    <citation type="submission" date="2024-01" db="EMBL/GenBank/DDBJ databases">
        <title>Synechococcus elongatus PCC 11802, a close yet different native of Synechococcus elongatus PCC 11801.</title>
        <authorList>
            <person name="Jaiswal D."/>
            <person name="Sengupta A."/>
            <person name="Sengupta S."/>
            <person name="Pakrasi H.B."/>
            <person name="Wangikar P."/>
        </authorList>
    </citation>
    <scope>NUCLEOTIDE SEQUENCE</scope>
    <source>
        <strain evidence="2">PCC 11802</strain>
    </source>
</reference>
<feature type="transmembrane region" description="Helical" evidence="1">
    <location>
        <begin position="134"/>
        <end position="157"/>
    </location>
</feature>
<name>A0AAT9JXM4_SYNEL</name>
<feature type="transmembrane region" description="Helical" evidence="1">
    <location>
        <begin position="28"/>
        <end position="49"/>
    </location>
</feature>
<keyword evidence="1" id="KW-0472">Membrane</keyword>
<feature type="transmembrane region" description="Helical" evidence="1">
    <location>
        <begin position="82"/>
        <end position="99"/>
    </location>
</feature>
<dbReference type="EMBL" id="CP034671">
    <property type="protein sequence ID" value="QFZ93227.2"/>
    <property type="molecule type" value="Genomic_DNA"/>
</dbReference>
<feature type="transmembrane region" description="Helical" evidence="1">
    <location>
        <begin position="184"/>
        <end position="203"/>
    </location>
</feature>
<proteinExistence type="predicted"/>
<keyword evidence="1" id="KW-1133">Transmembrane helix</keyword>
<dbReference type="InterPro" id="IPR021468">
    <property type="entry name" value="DUF3120"/>
</dbReference>
<evidence type="ECO:0000313" key="2">
    <source>
        <dbReference type="EMBL" id="QFZ93227.2"/>
    </source>
</evidence>
<accession>A0AAT9JXM4</accession>
<protein>
    <submittedName>
        <fullName evidence="2">DUF3120 domain-containing protein</fullName>
    </submittedName>
</protein>
<dbReference type="Pfam" id="PF11318">
    <property type="entry name" value="DUF3120"/>
    <property type="match status" value="1"/>
</dbReference>
<feature type="transmembrane region" description="Helical" evidence="1">
    <location>
        <begin position="105"/>
        <end position="122"/>
    </location>
</feature>
<gene>
    <name evidence="2" type="ORF">EKO22_00555</name>
</gene>
<dbReference type="AlphaFoldDB" id="A0AAT9JXM4"/>
<feature type="transmembrane region" description="Helical" evidence="1">
    <location>
        <begin position="210"/>
        <end position="232"/>
    </location>
</feature>
<sequence length="241" mass="26484">MVVTSRPTADTLVRLLSRDMALSTPRPWVKLWAAAFLVSVPVFVQAPLVRLCPEASLLISLIWFAIAGLLQRQPRWQSWGDLLQGFAWSWLAGSIYWGWLRWEPYLHLPVEAIALPLVIVGLRRQQGLVGHGFYLGSLIGTAVTDGYFYWIGAVPFWREIARSSPTEALPLVQQAIACLQSPTALVGAIVLIPLLCGAGVWALRQPRPAHWAFAGAVLGTLLVDALFGLVAVSDRLSLTQL</sequence>